<evidence type="ECO:0000313" key="7">
    <source>
        <dbReference type="EMBL" id="MBE9403953.1"/>
    </source>
</evidence>
<feature type="domain" description="Aminotransferase class I/classII large" evidence="6">
    <location>
        <begin position="36"/>
        <end position="382"/>
    </location>
</feature>
<dbReference type="InterPro" id="IPR015424">
    <property type="entry name" value="PyrdxlP-dep_Trfase"/>
</dbReference>
<evidence type="ECO:0000256" key="1">
    <source>
        <dbReference type="ARBA" id="ARBA00001933"/>
    </source>
</evidence>
<dbReference type="GO" id="GO:0008483">
    <property type="term" value="F:transaminase activity"/>
    <property type="evidence" value="ECO:0007669"/>
    <property type="project" value="UniProtKB-KW"/>
</dbReference>
<dbReference type="RefSeq" id="WP_193865692.1">
    <property type="nucleotide sequence ID" value="NZ_JADEYR010000005.1"/>
</dbReference>
<organism evidence="7 8">
    <name type="scientific">Brachybacterium epidermidis</name>
    <dbReference type="NCBI Taxonomy" id="2781983"/>
    <lineage>
        <taxon>Bacteria</taxon>
        <taxon>Bacillati</taxon>
        <taxon>Actinomycetota</taxon>
        <taxon>Actinomycetes</taxon>
        <taxon>Micrococcales</taxon>
        <taxon>Dermabacteraceae</taxon>
        <taxon>Brachybacterium</taxon>
    </lineage>
</organism>
<evidence type="ECO:0000259" key="6">
    <source>
        <dbReference type="Pfam" id="PF00155"/>
    </source>
</evidence>
<dbReference type="Gene3D" id="3.40.640.10">
    <property type="entry name" value="Type I PLP-dependent aspartate aminotransferase-like (Major domain)"/>
    <property type="match status" value="1"/>
</dbReference>
<name>A0ABR9W1E6_9MICO</name>
<evidence type="ECO:0000313" key="8">
    <source>
        <dbReference type="Proteomes" id="UP000644727"/>
    </source>
</evidence>
<protein>
    <recommendedName>
        <fullName evidence="2">cysteine-S-conjugate beta-lyase</fullName>
        <ecNumber evidence="2">4.4.1.13</ecNumber>
    </recommendedName>
</protein>
<keyword evidence="3" id="KW-0663">Pyridoxal phosphate</keyword>
<dbReference type="Gene3D" id="3.90.1150.10">
    <property type="entry name" value="Aspartate Aminotransferase, domain 1"/>
    <property type="match status" value="1"/>
</dbReference>
<dbReference type="InterPro" id="IPR015421">
    <property type="entry name" value="PyrdxlP-dep_Trfase_major"/>
</dbReference>
<evidence type="ECO:0000256" key="5">
    <source>
        <dbReference type="ARBA" id="ARBA00037974"/>
    </source>
</evidence>
<comment type="cofactor">
    <cofactor evidence="1">
        <name>pyridoxal 5'-phosphate</name>
        <dbReference type="ChEBI" id="CHEBI:597326"/>
    </cofactor>
</comment>
<dbReference type="InterPro" id="IPR015422">
    <property type="entry name" value="PyrdxlP-dep_Trfase_small"/>
</dbReference>
<accession>A0ABR9W1E6</accession>
<reference evidence="7 8" key="1">
    <citation type="submission" date="2020-10" db="EMBL/GenBank/DDBJ databases">
        <title>Draft genome and description of Brachybacterium epidermidis sp nov.</title>
        <authorList>
            <person name="Boxberger M."/>
            <person name="La Scola B."/>
        </authorList>
    </citation>
    <scope>NUCLEOTIDE SEQUENCE [LARGE SCALE GENOMIC DNA]</scope>
    <source>
        <strain evidence="7 8">Marseille-Q2903</strain>
    </source>
</reference>
<dbReference type="EMBL" id="JADEYR010000005">
    <property type="protein sequence ID" value="MBE9403953.1"/>
    <property type="molecule type" value="Genomic_DNA"/>
</dbReference>
<evidence type="ECO:0000256" key="2">
    <source>
        <dbReference type="ARBA" id="ARBA00012224"/>
    </source>
</evidence>
<gene>
    <name evidence="7" type="ORF">IOE58_07055</name>
</gene>
<dbReference type="Pfam" id="PF00155">
    <property type="entry name" value="Aminotran_1_2"/>
    <property type="match status" value="1"/>
</dbReference>
<keyword evidence="4" id="KW-0456">Lyase</keyword>
<dbReference type="PANTHER" id="PTHR43525:SF2">
    <property type="entry name" value="CYSTATHIONINE BETA-LYASE-RELATED"/>
    <property type="match status" value="1"/>
</dbReference>
<keyword evidence="7" id="KW-0808">Transferase</keyword>
<dbReference type="SUPFAM" id="SSF53383">
    <property type="entry name" value="PLP-dependent transferases"/>
    <property type="match status" value="1"/>
</dbReference>
<comment type="similarity">
    <text evidence="5">Belongs to the class-II pyridoxal-phosphate-dependent aminotransferase family. MalY/PatB cystathionine beta-lyase subfamily.</text>
</comment>
<dbReference type="InterPro" id="IPR051798">
    <property type="entry name" value="Class-II_PLP-Dep_Aminotrans"/>
</dbReference>
<evidence type="ECO:0000256" key="3">
    <source>
        <dbReference type="ARBA" id="ARBA00022898"/>
    </source>
</evidence>
<keyword evidence="8" id="KW-1185">Reference proteome</keyword>
<comment type="caution">
    <text evidence="7">The sequence shown here is derived from an EMBL/GenBank/DDBJ whole genome shotgun (WGS) entry which is preliminary data.</text>
</comment>
<sequence>MPLAQSLDAITVDHLRSTGALKWSLPDEVTGAFVAEMDYGTSPAIVAALEQAVQVGCFGYPTPELAQELQEATARRLAGAHGWEVAPEDVHPVPDVISVLEKAIALTTDPGTPVVVPTPAYMNFFNTIRGLGREVIEVPMVLDEQGLFRMDLPAIRAAITGSGAQLVTLCNPHNPTGRVFTRQELAELSEVIEQTGARVFADEIWAPLVFSGHTHLPYASLSPRTAAHTITAVSASKGWNIPGLKCAQAVLSSDRDREAWARIQPPSWHRVAPLGMVGTIAAYRDRSGWIEEVTAYIEDCTAMVADALTQSAPAARMSRPQATYVCWIDLSALEVPAPASAHLQQAARLLPTDGASCGEVGRDHIRLIAAMPRPVLRESLERMTRELALRSR</sequence>
<dbReference type="InterPro" id="IPR004839">
    <property type="entry name" value="Aminotransferase_I/II_large"/>
</dbReference>
<dbReference type="EC" id="4.4.1.13" evidence="2"/>
<dbReference type="Proteomes" id="UP000644727">
    <property type="component" value="Unassembled WGS sequence"/>
</dbReference>
<keyword evidence="7" id="KW-0032">Aminotransferase</keyword>
<dbReference type="CDD" id="cd00609">
    <property type="entry name" value="AAT_like"/>
    <property type="match status" value="1"/>
</dbReference>
<evidence type="ECO:0000256" key="4">
    <source>
        <dbReference type="ARBA" id="ARBA00023239"/>
    </source>
</evidence>
<proteinExistence type="inferred from homology"/>
<dbReference type="PANTHER" id="PTHR43525">
    <property type="entry name" value="PROTEIN MALY"/>
    <property type="match status" value="1"/>
</dbReference>